<dbReference type="AlphaFoldDB" id="T0K4M3"/>
<feature type="compositionally biased region" description="Low complexity" evidence="6">
    <location>
        <begin position="1182"/>
        <end position="1196"/>
    </location>
</feature>
<feature type="compositionally biased region" description="Basic and acidic residues" evidence="6">
    <location>
        <begin position="24"/>
        <end position="44"/>
    </location>
</feature>
<evidence type="ECO:0000259" key="7">
    <source>
        <dbReference type="PROSITE" id="PS50600"/>
    </source>
</evidence>
<dbReference type="PANTHER" id="PTHR46896">
    <property type="entry name" value="SENTRIN-SPECIFIC PROTEASE"/>
    <property type="match status" value="1"/>
</dbReference>
<keyword evidence="3" id="KW-0645">Protease</keyword>
<dbReference type="PROSITE" id="PS50600">
    <property type="entry name" value="ULP_PROTEASE"/>
    <property type="match status" value="1"/>
</dbReference>
<feature type="compositionally biased region" description="Basic residues" evidence="6">
    <location>
        <begin position="232"/>
        <end position="241"/>
    </location>
</feature>
<evidence type="ECO:0000256" key="3">
    <source>
        <dbReference type="ARBA" id="ARBA00022670"/>
    </source>
</evidence>
<dbReference type="InterPro" id="IPR057501">
    <property type="entry name" value="DeUb_enz_PH"/>
</dbReference>
<dbReference type="PANTHER" id="PTHR46896:SF3">
    <property type="entry name" value="FI06413P-RELATED"/>
    <property type="match status" value="1"/>
</dbReference>
<gene>
    <name evidence="8" type="ORF">CGLO_14031</name>
</gene>
<feature type="region of interest" description="Disordered" evidence="6">
    <location>
        <begin position="466"/>
        <end position="566"/>
    </location>
</feature>
<dbReference type="OMA" id="WVEETAG"/>
<name>T0K4M3_COLGC</name>
<feature type="compositionally biased region" description="Low complexity" evidence="6">
    <location>
        <begin position="185"/>
        <end position="195"/>
    </location>
</feature>
<feature type="compositionally biased region" description="Polar residues" evidence="6">
    <location>
        <begin position="475"/>
        <end position="523"/>
    </location>
</feature>
<organism evidence="8 9">
    <name type="scientific">Colletotrichum gloeosporioides (strain Cg-14)</name>
    <name type="common">Anthracnose fungus</name>
    <name type="synonym">Glomerella cingulata</name>
    <dbReference type="NCBI Taxonomy" id="1237896"/>
    <lineage>
        <taxon>Eukaryota</taxon>
        <taxon>Fungi</taxon>
        <taxon>Dikarya</taxon>
        <taxon>Ascomycota</taxon>
        <taxon>Pezizomycotina</taxon>
        <taxon>Sordariomycetes</taxon>
        <taxon>Hypocreomycetidae</taxon>
        <taxon>Glomerellales</taxon>
        <taxon>Glomerellaceae</taxon>
        <taxon>Colletotrichum</taxon>
        <taxon>Colletotrichum gloeosporioides species complex</taxon>
    </lineage>
</organism>
<dbReference type="GO" id="GO:0016926">
    <property type="term" value="P:protein desumoylation"/>
    <property type="evidence" value="ECO:0007669"/>
    <property type="project" value="TreeGrafter"/>
</dbReference>
<feature type="compositionally biased region" description="Polar residues" evidence="6">
    <location>
        <begin position="1152"/>
        <end position="1161"/>
    </location>
</feature>
<dbReference type="GO" id="GO:0005634">
    <property type="term" value="C:nucleus"/>
    <property type="evidence" value="ECO:0007669"/>
    <property type="project" value="TreeGrafter"/>
</dbReference>
<dbReference type="GO" id="GO:0070139">
    <property type="term" value="F:SUMO-specific endopeptidase activity"/>
    <property type="evidence" value="ECO:0007669"/>
    <property type="project" value="TreeGrafter"/>
</dbReference>
<feature type="region of interest" description="Disordered" evidence="6">
    <location>
        <begin position="897"/>
        <end position="1224"/>
    </location>
</feature>
<dbReference type="HOGENOM" id="CLU_261153_0_0_1"/>
<proteinExistence type="inferred from homology"/>
<dbReference type="InterPro" id="IPR003653">
    <property type="entry name" value="Peptidase_C48_C"/>
</dbReference>
<dbReference type="InterPro" id="IPR051947">
    <property type="entry name" value="Sentrin-specific_protease"/>
</dbReference>
<evidence type="ECO:0000256" key="1">
    <source>
        <dbReference type="ARBA" id="ARBA00005234"/>
    </source>
</evidence>
<feature type="compositionally biased region" description="Basic and acidic residues" evidence="6">
    <location>
        <begin position="82"/>
        <end position="92"/>
    </location>
</feature>
<keyword evidence="2" id="KW-0597">Phosphoprotein</keyword>
<dbReference type="OrthoDB" id="442460at2759"/>
<evidence type="ECO:0000256" key="4">
    <source>
        <dbReference type="ARBA" id="ARBA00022786"/>
    </source>
</evidence>
<dbReference type="InterPro" id="IPR038765">
    <property type="entry name" value="Papain-like_cys_pep_sf"/>
</dbReference>
<dbReference type="Pfam" id="PF25424">
    <property type="entry name" value="PH_35"/>
    <property type="match status" value="1"/>
</dbReference>
<keyword evidence="5" id="KW-0378">Hydrolase</keyword>
<dbReference type="Gene3D" id="3.40.395.10">
    <property type="entry name" value="Adenoviral Proteinase, Chain A"/>
    <property type="match status" value="1"/>
</dbReference>
<feature type="region of interest" description="Disordered" evidence="6">
    <location>
        <begin position="1"/>
        <end position="269"/>
    </location>
</feature>
<feature type="compositionally biased region" description="Polar residues" evidence="6">
    <location>
        <begin position="1207"/>
        <end position="1224"/>
    </location>
</feature>
<evidence type="ECO:0000313" key="8">
    <source>
        <dbReference type="EMBL" id="EQB46889.1"/>
    </source>
</evidence>
<dbReference type="GO" id="GO:0005737">
    <property type="term" value="C:cytoplasm"/>
    <property type="evidence" value="ECO:0007669"/>
    <property type="project" value="TreeGrafter"/>
</dbReference>
<evidence type="ECO:0000256" key="2">
    <source>
        <dbReference type="ARBA" id="ARBA00022553"/>
    </source>
</evidence>
<comment type="similarity">
    <text evidence="1">Belongs to the peptidase C48 family.</text>
</comment>
<dbReference type="SUPFAM" id="SSF54001">
    <property type="entry name" value="Cysteine proteinases"/>
    <property type="match status" value="1"/>
</dbReference>
<feature type="region of interest" description="Disordered" evidence="6">
    <location>
        <begin position="758"/>
        <end position="777"/>
    </location>
</feature>
<accession>T0K4M3</accession>
<feature type="compositionally biased region" description="Polar residues" evidence="6">
    <location>
        <begin position="139"/>
        <end position="153"/>
    </location>
</feature>
<feature type="region of interest" description="Disordered" evidence="6">
    <location>
        <begin position="310"/>
        <end position="345"/>
    </location>
</feature>
<protein>
    <recommendedName>
        <fullName evidence="7">Ubiquitin-like protease family profile domain-containing protein</fullName>
    </recommendedName>
</protein>
<feature type="compositionally biased region" description="Basic and acidic residues" evidence="6">
    <location>
        <begin position="527"/>
        <end position="556"/>
    </location>
</feature>
<comment type="caution">
    <text evidence="8">The sequence shown here is derived from an EMBL/GenBank/DDBJ whole genome shotgun (WGS) entry which is preliminary data.</text>
</comment>
<keyword evidence="4" id="KW-0833">Ubl conjugation pathway</keyword>
<feature type="compositionally biased region" description="Basic and acidic residues" evidence="6">
    <location>
        <begin position="1132"/>
        <end position="1151"/>
    </location>
</feature>
<dbReference type="EMBL" id="AMYD01003211">
    <property type="protein sequence ID" value="EQB46889.1"/>
    <property type="molecule type" value="Genomic_DNA"/>
</dbReference>
<dbReference type="GO" id="GO:0006508">
    <property type="term" value="P:proteolysis"/>
    <property type="evidence" value="ECO:0007669"/>
    <property type="project" value="UniProtKB-KW"/>
</dbReference>
<evidence type="ECO:0000313" key="9">
    <source>
        <dbReference type="Proteomes" id="UP000015530"/>
    </source>
</evidence>
<feature type="compositionally biased region" description="Polar residues" evidence="6">
    <location>
        <begin position="1099"/>
        <end position="1131"/>
    </location>
</feature>
<dbReference type="STRING" id="1237896.T0K4M3"/>
<dbReference type="Pfam" id="PF02902">
    <property type="entry name" value="Peptidase_C48"/>
    <property type="match status" value="1"/>
</dbReference>
<feature type="domain" description="Ubiquitin-like protease family profile" evidence="7">
    <location>
        <begin position="599"/>
        <end position="847"/>
    </location>
</feature>
<feature type="compositionally biased region" description="Polar residues" evidence="6">
    <location>
        <begin position="1017"/>
        <end position="1046"/>
    </location>
</feature>
<evidence type="ECO:0000256" key="6">
    <source>
        <dbReference type="SAM" id="MobiDB-lite"/>
    </source>
</evidence>
<reference evidence="9" key="1">
    <citation type="journal article" date="2013" name="Mol. Plant Microbe Interact.">
        <title>Global aspects of pacC regulation of pathogenicity genes in Colletotrichum gloeosporioides as revealed by transcriptome analysis.</title>
        <authorList>
            <person name="Alkan N."/>
            <person name="Meng X."/>
            <person name="Friedlander G."/>
            <person name="Reuveni E."/>
            <person name="Sukno S."/>
            <person name="Sherman A."/>
            <person name="Thon M."/>
            <person name="Fluhr R."/>
            <person name="Prusky D."/>
        </authorList>
    </citation>
    <scope>NUCLEOTIDE SEQUENCE [LARGE SCALE GENOMIC DNA]</scope>
    <source>
        <strain evidence="9">Cg-14</strain>
    </source>
</reference>
<dbReference type="Proteomes" id="UP000015530">
    <property type="component" value="Unassembled WGS sequence"/>
</dbReference>
<sequence>MKKEHRTTPPADHAPSYPKTSPHSCDETAQKALEELGREQPAHEAEEETGSQGGGKTCGKDGVAGSTIRRRAARRNTITAEQLRERYRDPENHSFPAYGNPKDGVPISDPMSAKSNRLKGLLSGSFAPKKNFDPGTGGQNKRPSYSTTTNNEPPRSAKRQKTKDEASPAASYTNSTFAPPPSPSPVRSIRSSSAVDLTKPDVDAASNRSTQQPAFQVEEYRTVQRNNSVPRKNTRTRKRSANRSPASKVQPFDIDAEEDEISQDMPAVKKRNVGKMVPFKMTPLKGSRDASEGISDSDLHKIDELASEAGSAKKRQVFDVDPISDDEKPSPTTSESRLAKADMSRVEFKKQKPDAVIFKLKRAVSGKHTIVVDDLPPEEQPHLQVLDDKKHLIACRRNGLLVLEFAANNDALRFGNWVEETAGGLHNMKLFQQLQKVFDKQWENAVNYKPAAWTPKPDDIRYLESKQASKDGDIQKSTPRTSSRPNSAHQDTSYQSGKPLRSSMSTGDPASTPSKTPRTSSFFTLAGEKDAKAEPRRTRDLPQRQTRDAAARHTTEPKQSILAPRSPSPVLWTEENKEWKKIWDDDKPLLYPEFGKHKATVIRDDIFRLDEGQFMNDNLIWFYMKYLQVKIEKENKQTHDRIYFMNTYFYPKLTEKSGRGINYEGVRSWTTKVDLFSYDYIVVPVNEQAHWYLAIICHPSKLIKAQEVQEVDQEPPQVAQKEALVSAVGEQVEHMSLDDPATENKDTVVLVESKASPVKSQLPRKSTGALPRKKDPSEARVITLDSLGVGHSATCGNLKEYLVREAKDKKNLEIEAPGQFGMTAKNIPEQLDHASCGAFLLGYLREFLKAPDDTVGRIVRKEEMNWDITSIAMRSELRSIIIEQREEQNRRFALLAAEKKAKRKTPKAPISSKSSEEPSGVPSTPRTPVSAGDAPKKPSSTIKGSPAIPSIPSMDGSSSPVKMETNGEAPPVHDTVPQESSGSEVGIAKTAEELQPVASKISERPKTPPRSEPPAKVNSSPTQQRTSPRFNKGKTNGQVDKIQTTDEAPAASPSATSKLGSAQKRLRKPGFSPAEEIMNQISSPSKTHPMPIRTERRASGQNEKSPTPTQQLLSESQDSPSKTTPIQSLTHTAERPSTHKDRSMPKQKDLRTPTQAPTLTSPYFAPPVKSPPSATKPRQLSIEEIPQPISTQPIPSIEDEGLYHKSPGNSGFKSSQTVTVDLTD</sequence>
<evidence type="ECO:0000256" key="5">
    <source>
        <dbReference type="ARBA" id="ARBA00022801"/>
    </source>
</evidence>